<reference evidence="3" key="1">
    <citation type="submission" date="2017-06" db="EMBL/GenBank/DDBJ databases">
        <title>Genome analysis of Fimbriiglobus ruber SP5, the first member of the order Planctomycetales with confirmed chitinolytic capability.</title>
        <authorList>
            <person name="Ravin N.V."/>
            <person name="Rakitin A.L."/>
            <person name="Ivanova A.A."/>
            <person name="Beletsky A.V."/>
            <person name="Kulichevskaya I.S."/>
            <person name="Mardanov A.V."/>
            <person name="Dedysh S.N."/>
        </authorList>
    </citation>
    <scope>NUCLEOTIDE SEQUENCE [LARGE SCALE GENOMIC DNA]</scope>
    <source>
        <strain evidence="3">SP5</strain>
    </source>
</reference>
<evidence type="ECO:0000313" key="3">
    <source>
        <dbReference type="Proteomes" id="UP000214646"/>
    </source>
</evidence>
<proteinExistence type="predicted"/>
<dbReference type="EMBL" id="NIDE01000009">
    <property type="protein sequence ID" value="OWK39824.1"/>
    <property type="molecule type" value="Genomic_DNA"/>
</dbReference>
<dbReference type="OrthoDB" id="9815400at2"/>
<dbReference type="InterPro" id="IPR005325">
    <property type="entry name" value="DUF308_memb"/>
</dbReference>
<sequence length="204" mass="21736">MKTGTQLQKDIMSVTVRDRTPGTPADETNSVRNIWGWVLAAGIVQILAGTLAVSFAFISTIVSVVTLGILLLVAAAGQTAAAILARDWGGFLLFLLLAVFYAVAGFLIIQHPLLAAEGLTLMLAAVYLVGGIFRIISACVERVPSRGWVLLNGVITLLLGILIWQQWPVSGLWVLGLFIGIDLIVNGVTWSALAICVRNRGTGR</sequence>
<name>A0A225DJE1_9BACT</name>
<organism evidence="2 3">
    <name type="scientific">Fimbriiglobus ruber</name>
    <dbReference type="NCBI Taxonomy" id="1908690"/>
    <lineage>
        <taxon>Bacteria</taxon>
        <taxon>Pseudomonadati</taxon>
        <taxon>Planctomycetota</taxon>
        <taxon>Planctomycetia</taxon>
        <taxon>Gemmatales</taxon>
        <taxon>Gemmataceae</taxon>
        <taxon>Fimbriiglobus</taxon>
    </lineage>
</organism>
<comment type="caution">
    <text evidence="2">The sequence shown here is derived from an EMBL/GenBank/DDBJ whole genome shotgun (WGS) entry which is preliminary data.</text>
</comment>
<keyword evidence="1" id="KW-0472">Membrane</keyword>
<feature type="transmembrane region" description="Helical" evidence="1">
    <location>
        <begin position="148"/>
        <end position="167"/>
    </location>
</feature>
<protein>
    <submittedName>
        <fullName evidence="2">HdeD protein</fullName>
    </submittedName>
</protein>
<feature type="transmembrane region" description="Helical" evidence="1">
    <location>
        <begin position="34"/>
        <end position="58"/>
    </location>
</feature>
<gene>
    <name evidence="2" type="ORF">FRUB_05714</name>
</gene>
<evidence type="ECO:0000313" key="2">
    <source>
        <dbReference type="EMBL" id="OWK39824.1"/>
    </source>
</evidence>
<dbReference type="AlphaFoldDB" id="A0A225DJE1"/>
<keyword evidence="1" id="KW-0812">Transmembrane</keyword>
<dbReference type="PANTHER" id="PTHR34989">
    <property type="entry name" value="PROTEIN HDED"/>
    <property type="match status" value="1"/>
</dbReference>
<feature type="transmembrane region" description="Helical" evidence="1">
    <location>
        <begin position="115"/>
        <end position="136"/>
    </location>
</feature>
<keyword evidence="3" id="KW-1185">Reference proteome</keyword>
<dbReference type="Proteomes" id="UP000214646">
    <property type="component" value="Unassembled WGS sequence"/>
</dbReference>
<dbReference type="InterPro" id="IPR052712">
    <property type="entry name" value="Acid_resist_chaperone_HdeD"/>
</dbReference>
<feature type="transmembrane region" description="Helical" evidence="1">
    <location>
        <begin position="91"/>
        <end position="109"/>
    </location>
</feature>
<dbReference type="Pfam" id="PF03729">
    <property type="entry name" value="DUF308"/>
    <property type="match status" value="1"/>
</dbReference>
<dbReference type="PANTHER" id="PTHR34989:SF1">
    <property type="entry name" value="PROTEIN HDED"/>
    <property type="match status" value="1"/>
</dbReference>
<feature type="transmembrane region" description="Helical" evidence="1">
    <location>
        <begin position="64"/>
        <end position="84"/>
    </location>
</feature>
<accession>A0A225DJE1</accession>
<evidence type="ECO:0000256" key="1">
    <source>
        <dbReference type="SAM" id="Phobius"/>
    </source>
</evidence>
<keyword evidence="1" id="KW-1133">Transmembrane helix</keyword>
<dbReference type="RefSeq" id="WP_088256672.1">
    <property type="nucleotide sequence ID" value="NZ_NIDE01000009.1"/>
</dbReference>
<feature type="transmembrane region" description="Helical" evidence="1">
    <location>
        <begin position="173"/>
        <end position="197"/>
    </location>
</feature>
<dbReference type="GO" id="GO:0005886">
    <property type="term" value="C:plasma membrane"/>
    <property type="evidence" value="ECO:0007669"/>
    <property type="project" value="TreeGrafter"/>
</dbReference>